<dbReference type="Pfam" id="PF03734">
    <property type="entry name" value="YkuD"/>
    <property type="match status" value="1"/>
</dbReference>
<gene>
    <name evidence="7" type="ORF">UFOPK3444_01519</name>
</gene>
<dbReference type="GO" id="GO:0008360">
    <property type="term" value="P:regulation of cell shape"/>
    <property type="evidence" value="ECO:0007669"/>
    <property type="project" value="UniProtKB-KW"/>
</dbReference>
<evidence type="ECO:0000256" key="3">
    <source>
        <dbReference type="ARBA" id="ARBA00022960"/>
    </source>
</evidence>
<dbReference type="EMBL" id="CAFBLU010000042">
    <property type="protein sequence ID" value="CAB4881937.1"/>
    <property type="molecule type" value="Genomic_DNA"/>
</dbReference>
<evidence type="ECO:0000256" key="1">
    <source>
        <dbReference type="ARBA" id="ARBA00004752"/>
    </source>
</evidence>
<keyword evidence="3" id="KW-0133">Cell shape</keyword>
<protein>
    <submittedName>
        <fullName evidence="7">Unannotated protein</fullName>
    </submittedName>
</protein>
<evidence type="ECO:0000256" key="4">
    <source>
        <dbReference type="ARBA" id="ARBA00022984"/>
    </source>
</evidence>
<feature type="domain" description="L,D-TPase catalytic" evidence="6">
    <location>
        <begin position="218"/>
        <end position="346"/>
    </location>
</feature>
<dbReference type="InterPro" id="IPR022029">
    <property type="entry name" value="YoaR-like_PG-bd"/>
</dbReference>
<dbReference type="PROSITE" id="PS52029">
    <property type="entry name" value="LD_TPASE"/>
    <property type="match status" value="1"/>
</dbReference>
<evidence type="ECO:0000259" key="6">
    <source>
        <dbReference type="PROSITE" id="PS52029"/>
    </source>
</evidence>
<keyword evidence="5" id="KW-0961">Cell wall biogenesis/degradation</keyword>
<dbReference type="CDD" id="cd16913">
    <property type="entry name" value="YkuD_like"/>
    <property type="match status" value="1"/>
</dbReference>
<dbReference type="PANTHER" id="PTHR30582">
    <property type="entry name" value="L,D-TRANSPEPTIDASE"/>
    <property type="match status" value="1"/>
</dbReference>
<dbReference type="GO" id="GO:0071972">
    <property type="term" value="F:peptidoglycan L,D-transpeptidase activity"/>
    <property type="evidence" value="ECO:0007669"/>
    <property type="project" value="TreeGrafter"/>
</dbReference>
<dbReference type="GO" id="GO:0016740">
    <property type="term" value="F:transferase activity"/>
    <property type="evidence" value="ECO:0007669"/>
    <property type="project" value="UniProtKB-KW"/>
</dbReference>
<dbReference type="InterPro" id="IPR038063">
    <property type="entry name" value="Transpep_catalytic_dom"/>
</dbReference>
<proteinExistence type="predicted"/>
<name>A0A6J7EF56_9ZZZZ</name>
<dbReference type="UniPathway" id="UPA00219"/>
<comment type="pathway">
    <text evidence="1">Cell wall biogenesis; peptidoglycan biosynthesis.</text>
</comment>
<reference evidence="7" key="1">
    <citation type="submission" date="2020-05" db="EMBL/GenBank/DDBJ databases">
        <authorList>
            <person name="Chiriac C."/>
            <person name="Salcher M."/>
            <person name="Ghai R."/>
            <person name="Kavagutti S V."/>
        </authorList>
    </citation>
    <scope>NUCLEOTIDE SEQUENCE</scope>
</reference>
<accession>A0A6J7EF56</accession>
<dbReference type="AlphaFoldDB" id="A0A6J7EF56"/>
<keyword evidence="2" id="KW-0808">Transferase</keyword>
<evidence type="ECO:0000313" key="7">
    <source>
        <dbReference type="EMBL" id="CAB4881937.1"/>
    </source>
</evidence>
<dbReference type="Pfam" id="PF12229">
    <property type="entry name" value="PG_binding_4"/>
    <property type="match status" value="1"/>
</dbReference>
<sequence>MSRGLKILTGVVLGLLVLSGAAYAVDRSESDAVPTGVTISGVRVGGVGRPAAIALVQAQLGQRLGHWVEVSAGSSTFHLSPARAGVKYDYAAAVDSAIASGRAPWIGQRVWREVTGRGAHSDIAAKVTVSRADIEGFARRVAAKVDRPAVEAHLRYGPDWVKPAKGEVGRVVRVHALAASVIAAFESPAAGERVRVAAPMETVEPKTTVKGLADRYPTVITVSRSGYRLYLFKRLKLAKTFPVAVGMAGLETPAGLYGVQEKQVNPSWHVPNSPWAGKLAGKVIPPGPDDPIKARWMGLAAGVGIHGTSDESSLGSAASHGCIRMAPVDVIWLYDRVPVGTPVYIF</sequence>
<keyword evidence="4" id="KW-0573">Peptidoglycan synthesis</keyword>
<dbReference type="Gene3D" id="2.40.440.10">
    <property type="entry name" value="L,D-transpeptidase catalytic domain-like"/>
    <property type="match status" value="1"/>
</dbReference>
<evidence type="ECO:0000256" key="5">
    <source>
        <dbReference type="ARBA" id="ARBA00023316"/>
    </source>
</evidence>
<dbReference type="GO" id="GO:0005576">
    <property type="term" value="C:extracellular region"/>
    <property type="evidence" value="ECO:0007669"/>
    <property type="project" value="TreeGrafter"/>
</dbReference>
<dbReference type="GO" id="GO:0018104">
    <property type="term" value="P:peptidoglycan-protein cross-linking"/>
    <property type="evidence" value="ECO:0007669"/>
    <property type="project" value="TreeGrafter"/>
</dbReference>
<dbReference type="SUPFAM" id="SSF141523">
    <property type="entry name" value="L,D-transpeptidase catalytic domain-like"/>
    <property type="match status" value="1"/>
</dbReference>
<dbReference type="InterPro" id="IPR050979">
    <property type="entry name" value="LD-transpeptidase"/>
</dbReference>
<dbReference type="InterPro" id="IPR005490">
    <property type="entry name" value="LD_TPept_cat_dom"/>
</dbReference>
<evidence type="ECO:0000256" key="2">
    <source>
        <dbReference type="ARBA" id="ARBA00022679"/>
    </source>
</evidence>
<dbReference type="GO" id="GO:0071555">
    <property type="term" value="P:cell wall organization"/>
    <property type="evidence" value="ECO:0007669"/>
    <property type="project" value="UniProtKB-KW"/>
</dbReference>
<organism evidence="7">
    <name type="scientific">freshwater metagenome</name>
    <dbReference type="NCBI Taxonomy" id="449393"/>
    <lineage>
        <taxon>unclassified sequences</taxon>
        <taxon>metagenomes</taxon>
        <taxon>ecological metagenomes</taxon>
    </lineage>
</organism>